<dbReference type="Gene3D" id="1.20.5.4130">
    <property type="match status" value="1"/>
</dbReference>
<dbReference type="InterPro" id="IPR032675">
    <property type="entry name" value="LRR_dom_sf"/>
</dbReference>
<dbReference type="InterPro" id="IPR055414">
    <property type="entry name" value="LRR_R13L4/SHOC2-like"/>
</dbReference>
<dbReference type="InterPro" id="IPR058922">
    <property type="entry name" value="WHD_DRP"/>
</dbReference>
<gene>
    <name evidence="8" type="ORF">Scep_029173</name>
</gene>
<evidence type="ECO:0000256" key="2">
    <source>
        <dbReference type="ARBA" id="ARBA00022741"/>
    </source>
</evidence>
<organism evidence="8 9">
    <name type="scientific">Stephania cephalantha</name>
    <dbReference type="NCBI Taxonomy" id="152367"/>
    <lineage>
        <taxon>Eukaryota</taxon>
        <taxon>Viridiplantae</taxon>
        <taxon>Streptophyta</taxon>
        <taxon>Embryophyta</taxon>
        <taxon>Tracheophyta</taxon>
        <taxon>Spermatophyta</taxon>
        <taxon>Magnoliopsida</taxon>
        <taxon>Ranunculales</taxon>
        <taxon>Menispermaceae</taxon>
        <taxon>Menispermoideae</taxon>
        <taxon>Cissampelideae</taxon>
        <taxon>Stephania</taxon>
    </lineage>
</organism>
<evidence type="ECO:0000259" key="5">
    <source>
        <dbReference type="Pfam" id="PF18052"/>
    </source>
</evidence>
<sequence length="886" mass="101913">MADTLISSFGSSIGKELFKVFHQRIVLYCKVRREVEKMKTLGEQLNDSLVKADELKARDKDVNRREWMLQVRDAVCEIEDIMDMVDLEERLRKYHSFILRCAFIPRRWARLCRISDKILQIKPKIEGLITQKEKHVAEKASTSTSSSLDPTRRFRRVLHNTKENFAMVGMERAKGTLIGELVKEDVERRVVTIVGMPGSGKTTLAKHVYISDETKRHFDCRTWADVSQDYNVKGVLLRLLQNVGVVLSDEEKKMAEEEIMGKLNNLLENKRYLVVLDDLWTQQAWDDFEKAFPNGKSGSKIMLTSRNERLAVYADPRGQAVVPEMLSETESWDLFCNRTFNNADPPGDFPQDLKHCGEKMVKKCGGLPLAIVVLGGLLSTKRRLIHEWESVLRNINWNLGKEERLRSIIDLSYDDLPYNLKSCFLYTSLFPEDFRIERRRLIGVWIAEGYIRQEGEETLHEAAENALLELISRGMVQVEEMNLLGRVKSCRLHDVLRDFSIVKAKEDGFGEVMSSIKKSVCPRLGVHISSERGESSRTSRVSIRTIFKQVAAYNKHARSILFMYYDQSLIREMPTFNKVKLLRVLDLEGLRVSCEFPKEIGNLIHLRYLGMRHIHVIGSIPCTIGNLQKLQTLDFSGMHRLIDGYASMPDVFWKMEELRILCLPFVIRKQKQLRMDNLRNLHTLKGVKVGSWMKKNTSTFTNVVKLFVKARSMAELSEVIAFVDGLTSLQCLSIRCSLYDEKEIFSTVPLQLKFGGINCQQLVKLKFYGYFPARALPNPCEFPPNLTILKLHRIVVEEDPMPTLEKLPNLTHLCLSSSYYGTSMVCKAQGFPRLQKLQLLALVDLEEWIVEEGAAPHLHHLTIRSCGKLMEVPDAFRFVPIIDKYL</sequence>
<dbReference type="InterPro" id="IPR041118">
    <property type="entry name" value="Rx_N"/>
</dbReference>
<dbReference type="Proteomes" id="UP001419268">
    <property type="component" value="Unassembled WGS sequence"/>
</dbReference>
<comment type="caution">
    <text evidence="8">The sequence shown here is derived from an EMBL/GenBank/DDBJ whole genome shotgun (WGS) entry which is preliminary data.</text>
</comment>
<evidence type="ECO:0000256" key="1">
    <source>
        <dbReference type="ARBA" id="ARBA00022737"/>
    </source>
</evidence>
<dbReference type="FunFam" id="3.40.50.300:FF:001091">
    <property type="entry name" value="Probable disease resistance protein At1g61300"/>
    <property type="match status" value="1"/>
</dbReference>
<dbReference type="GO" id="GO:0098542">
    <property type="term" value="P:defense response to other organism"/>
    <property type="evidence" value="ECO:0007669"/>
    <property type="project" value="TreeGrafter"/>
</dbReference>
<dbReference type="SUPFAM" id="SSF52540">
    <property type="entry name" value="P-loop containing nucleoside triphosphate hydrolases"/>
    <property type="match status" value="1"/>
</dbReference>
<evidence type="ECO:0000313" key="8">
    <source>
        <dbReference type="EMBL" id="KAK9082702.1"/>
    </source>
</evidence>
<dbReference type="Gene3D" id="3.40.50.300">
    <property type="entry name" value="P-loop containing nucleotide triphosphate hydrolases"/>
    <property type="match status" value="1"/>
</dbReference>
<accession>A0AAP0E0Q5</accession>
<dbReference type="Gene3D" id="3.80.10.10">
    <property type="entry name" value="Ribonuclease Inhibitor"/>
    <property type="match status" value="2"/>
</dbReference>
<feature type="domain" description="Disease resistance protein winged helix" evidence="6">
    <location>
        <begin position="429"/>
        <end position="499"/>
    </location>
</feature>
<dbReference type="InterPro" id="IPR002182">
    <property type="entry name" value="NB-ARC"/>
</dbReference>
<dbReference type="Gene3D" id="1.10.8.430">
    <property type="entry name" value="Helical domain of apoptotic protease-activating factors"/>
    <property type="match status" value="1"/>
</dbReference>
<dbReference type="InterPro" id="IPR036388">
    <property type="entry name" value="WH-like_DNA-bd_sf"/>
</dbReference>
<dbReference type="InterPro" id="IPR044974">
    <property type="entry name" value="Disease_R_plants"/>
</dbReference>
<dbReference type="Pfam" id="PF18052">
    <property type="entry name" value="Rx_N"/>
    <property type="match status" value="1"/>
</dbReference>
<evidence type="ECO:0000313" key="9">
    <source>
        <dbReference type="Proteomes" id="UP001419268"/>
    </source>
</evidence>
<dbReference type="Pfam" id="PF23598">
    <property type="entry name" value="LRR_14"/>
    <property type="match status" value="1"/>
</dbReference>
<keyword evidence="1" id="KW-0677">Repeat</keyword>
<evidence type="ECO:0000259" key="4">
    <source>
        <dbReference type="Pfam" id="PF00931"/>
    </source>
</evidence>
<dbReference type="GO" id="GO:0043531">
    <property type="term" value="F:ADP binding"/>
    <property type="evidence" value="ECO:0007669"/>
    <property type="project" value="InterPro"/>
</dbReference>
<feature type="domain" description="NB-ARC" evidence="4">
    <location>
        <begin position="172"/>
        <end position="343"/>
    </location>
</feature>
<dbReference type="PRINTS" id="PR00364">
    <property type="entry name" value="DISEASERSIST"/>
</dbReference>
<dbReference type="InterPro" id="IPR042197">
    <property type="entry name" value="Apaf_helical"/>
</dbReference>
<dbReference type="FunFam" id="1.10.10.10:FF:000322">
    <property type="entry name" value="Probable disease resistance protein At1g63360"/>
    <property type="match status" value="1"/>
</dbReference>
<dbReference type="Pfam" id="PF00931">
    <property type="entry name" value="NB-ARC"/>
    <property type="match status" value="1"/>
</dbReference>
<feature type="domain" description="Disease resistance R13L4/SHOC-2-like LRR" evidence="7">
    <location>
        <begin position="556"/>
        <end position="864"/>
    </location>
</feature>
<dbReference type="AlphaFoldDB" id="A0AAP0E0Q5"/>
<name>A0AAP0E0Q5_9MAGN</name>
<dbReference type="InterPro" id="IPR027417">
    <property type="entry name" value="P-loop_NTPase"/>
</dbReference>
<dbReference type="PANTHER" id="PTHR23155">
    <property type="entry name" value="DISEASE RESISTANCE PROTEIN RP"/>
    <property type="match status" value="1"/>
</dbReference>
<evidence type="ECO:0000256" key="3">
    <source>
        <dbReference type="ARBA" id="ARBA00022821"/>
    </source>
</evidence>
<feature type="domain" description="Disease resistance N-terminal" evidence="5">
    <location>
        <begin position="13"/>
        <end position="93"/>
    </location>
</feature>
<protein>
    <submittedName>
        <fullName evidence="8">Uncharacterized protein</fullName>
    </submittedName>
</protein>
<dbReference type="Pfam" id="PF23559">
    <property type="entry name" value="WHD_DRP"/>
    <property type="match status" value="1"/>
</dbReference>
<keyword evidence="3" id="KW-0611">Plant defense</keyword>
<dbReference type="Gene3D" id="1.10.10.10">
    <property type="entry name" value="Winged helix-like DNA-binding domain superfamily/Winged helix DNA-binding domain"/>
    <property type="match status" value="1"/>
</dbReference>
<dbReference type="SUPFAM" id="SSF52058">
    <property type="entry name" value="L domain-like"/>
    <property type="match status" value="1"/>
</dbReference>
<reference evidence="8 9" key="1">
    <citation type="submission" date="2024-01" db="EMBL/GenBank/DDBJ databases">
        <title>Genome assemblies of Stephania.</title>
        <authorList>
            <person name="Yang L."/>
        </authorList>
    </citation>
    <scope>NUCLEOTIDE SEQUENCE [LARGE SCALE GENOMIC DNA]</scope>
    <source>
        <strain evidence="8">JXDWG</strain>
        <tissue evidence="8">Leaf</tissue>
    </source>
</reference>
<dbReference type="PANTHER" id="PTHR23155:SF1185">
    <property type="entry name" value="DISEASE RESISTANCE RPP8-LIKE PROTEIN 3-RELATED"/>
    <property type="match status" value="1"/>
</dbReference>
<dbReference type="EMBL" id="JBBNAG010000013">
    <property type="protein sequence ID" value="KAK9082702.1"/>
    <property type="molecule type" value="Genomic_DNA"/>
</dbReference>
<keyword evidence="2" id="KW-0547">Nucleotide-binding</keyword>
<proteinExistence type="predicted"/>
<evidence type="ECO:0000259" key="7">
    <source>
        <dbReference type="Pfam" id="PF23598"/>
    </source>
</evidence>
<evidence type="ECO:0000259" key="6">
    <source>
        <dbReference type="Pfam" id="PF23559"/>
    </source>
</evidence>
<keyword evidence="9" id="KW-1185">Reference proteome</keyword>